<comment type="caution">
    <text evidence="1">The sequence shown here is derived from an EMBL/GenBank/DDBJ whole genome shotgun (WGS) entry which is preliminary data.</text>
</comment>
<protein>
    <submittedName>
        <fullName evidence="1">Uncharacterized protein</fullName>
    </submittedName>
</protein>
<evidence type="ECO:0000313" key="2">
    <source>
        <dbReference type="Proteomes" id="UP000248014"/>
    </source>
</evidence>
<dbReference type="RefSeq" id="WP_110299372.1">
    <property type="nucleotide sequence ID" value="NZ_QJJM01000009.1"/>
</dbReference>
<keyword evidence="2" id="KW-1185">Reference proteome</keyword>
<dbReference type="Proteomes" id="UP000248014">
    <property type="component" value="Unassembled WGS sequence"/>
</dbReference>
<accession>A0A2V3UY78</accession>
<gene>
    <name evidence="1" type="ORF">C7451_109143</name>
</gene>
<evidence type="ECO:0000313" key="1">
    <source>
        <dbReference type="EMBL" id="PXW73854.1"/>
    </source>
</evidence>
<organism evidence="1 2">
    <name type="scientific">Blastomonas natatoria</name>
    <dbReference type="NCBI Taxonomy" id="34015"/>
    <lineage>
        <taxon>Bacteria</taxon>
        <taxon>Pseudomonadati</taxon>
        <taxon>Pseudomonadota</taxon>
        <taxon>Alphaproteobacteria</taxon>
        <taxon>Sphingomonadales</taxon>
        <taxon>Sphingomonadaceae</taxon>
        <taxon>Blastomonas</taxon>
    </lineage>
</organism>
<sequence length="137" mass="16147">MRDIANWRIARHPAIEVLRYDPQQVPPDEDLDGFIATAKFAHKLLPFQTSRYVLRNTDWATAWLRAYVGCHIRDLAESFVREDKSFHIVFLEHPVTLDRSVAFRLTTVGVSGHTEWMISFRRVRFEDSDEFFLCAEY</sequence>
<name>A0A2V3UY78_9SPHN</name>
<reference evidence="1 2" key="1">
    <citation type="submission" date="2018-05" db="EMBL/GenBank/DDBJ databases">
        <title>Genomic Encyclopedia of Type Strains, Phase IV (KMG-IV): sequencing the most valuable type-strain genomes for metagenomic binning, comparative biology and taxonomic classification.</title>
        <authorList>
            <person name="Goeker M."/>
        </authorList>
    </citation>
    <scope>NUCLEOTIDE SEQUENCE [LARGE SCALE GENOMIC DNA]</scope>
    <source>
        <strain evidence="1 2">DSM 3183</strain>
    </source>
</reference>
<dbReference type="EMBL" id="QJJM01000009">
    <property type="protein sequence ID" value="PXW73854.1"/>
    <property type="molecule type" value="Genomic_DNA"/>
</dbReference>
<dbReference type="AlphaFoldDB" id="A0A2V3UY78"/>
<proteinExistence type="predicted"/>